<dbReference type="Proteomes" id="UP000620559">
    <property type="component" value="Unassembled WGS sequence"/>
</dbReference>
<dbReference type="InterPro" id="IPR011004">
    <property type="entry name" value="Trimer_LpxA-like_sf"/>
</dbReference>
<evidence type="ECO:0000313" key="13">
    <source>
        <dbReference type="EMBL" id="MBE9214997.1"/>
    </source>
</evidence>
<keyword evidence="14" id="KW-1185">Reference proteome</keyword>
<dbReference type="GO" id="GO:0006535">
    <property type="term" value="P:cysteine biosynthetic process from serine"/>
    <property type="evidence" value="ECO:0007669"/>
    <property type="project" value="InterPro"/>
</dbReference>
<evidence type="ECO:0000256" key="4">
    <source>
        <dbReference type="ARBA" id="ARBA00018522"/>
    </source>
</evidence>
<evidence type="ECO:0000256" key="3">
    <source>
        <dbReference type="ARBA" id="ARBA00013266"/>
    </source>
</evidence>
<reference evidence="13" key="1">
    <citation type="submission" date="2020-10" db="EMBL/GenBank/DDBJ databases">
        <authorList>
            <person name="Castelo-Branco R."/>
            <person name="Eusebio N."/>
            <person name="Adriana R."/>
            <person name="Vieira A."/>
            <person name="Brugerolle De Fraissinette N."/>
            <person name="Rezende De Castro R."/>
            <person name="Schneider M.P."/>
            <person name="Vasconcelos V."/>
            <person name="Leao P.N."/>
        </authorList>
    </citation>
    <scope>NUCLEOTIDE SEQUENCE</scope>
    <source>
        <strain evidence="13">LEGE 06105</strain>
    </source>
</reference>
<protein>
    <recommendedName>
        <fullName evidence="4 11">Serine acetyltransferase</fullName>
        <ecNumber evidence="3 11">2.3.1.30</ecNumber>
    </recommendedName>
</protein>
<dbReference type="FunFam" id="2.160.10.10:FF:000007">
    <property type="entry name" value="Serine acetyltransferase"/>
    <property type="match status" value="1"/>
</dbReference>
<dbReference type="CDD" id="cd03354">
    <property type="entry name" value="LbH_SAT"/>
    <property type="match status" value="1"/>
</dbReference>
<sequence length="267" mass="29231">MLSTLITDFRIIFERDPAARNWLEVLFCYPGLQALLMHRIARWMRNVGIPFLPRLTSHLARFLTGVEIHPGATIGKGVFIDHGMGVVIGETAIVGDYALIYQGVTLGGTGKETGKRHPTLGEYVVVGAGAKVLGNLQIGNNVRIGAGSVVLRDVPADCTVVGVPGRIVYRSGVKVDPLEHGRLPDAEAQAIRALVDRIEQLEQQIEQLQEKQQSVSESFANVLVGKNYGINSHVLSEEHLREHHAHVHTQCRLEDKAIDEFLDGSGI</sequence>
<evidence type="ECO:0000256" key="1">
    <source>
        <dbReference type="ARBA" id="ARBA00004876"/>
    </source>
</evidence>
<evidence type="ECO:0000256" key="7">
    <source>
        <dbReference type="ARBA" id="ARBA00022737"/>
    </source>
</evidence>
<dbReference type="PROSITE" id="PS00101">
    <property type="entry name" value="HEXAPEP_TRANSFERASES"/>
    <property type="match status" value="1"/>
</dbReference>
<dbReference type="InterPro" id="IPR005881">
    <property type="entry name" value="Ser_O-AcTrfase"/>
</dbReference>
<dbReference type="Pfam" id="PF00132">
    <property type="entry name" value="Hexapep"/>
    <property type="match status" value="1"/>
</dbReference>
<evidence type="ECO:0000256" key="6">
    <source>
        <dbReference type="ARBA" id="ARBA00022679"/>
    </source>
</evidence>
<dbReference type="EC" id="2.3.1.30" evidence="3 11"/>
<name>A0A8J7F4H4_9CYAN</name>
<evidence type="ECO:0000256" key="5">
    <source>
        <dbReference type="ARBA" id="ARBA00022605"/>
    </source>
</evidence>
<dbReference type="InterPro" id="IPR045304">
    <property type="entry name" value="LbH_SAT"/>
</dbReference>
<evidence type="ECO:0000256" key="9">
    <source>
        <dbReference type="ARBA" id="ARBA00023315"/>
    </source>
</evidence>
<proteinExistence type="inferred from homology"/>
<organism evidence="13 14">
    <name type="scientific">Plectonema cf. radiosum LEGE 06105</name>
    <dbReference type="NCBI Taxonomy" id="945769"/>
    <lineage>
        <taxon>Bacteria</taxon>
        <taxon>Bacillati</taxon>
        <taxon>Cyanobacteriota</taxon>
        <taxon>Cyanophyceae</taxon>
        <taxon>Oscillatoriophycideae</taxon>
        <taxon>Oscillatoriales</taxon>
        <taxon>Microcoleaceae</taxon>
        <taxon>Plectonema</taxon>
    </lineage>
</organism>
<dbReference type="InterPro" id="IPR018357">
    <property type="entry name" value="Hexapep_transf_CS"/>
</dbReference>
<keyword evidence="12" id="KW-0175">Coiled coil</keyword>
<evidence type="ECO:0000256" key="11">
    <source>
        <dbReference type="PIRNR" id="PIRNR000441"/>
    </source>
</evidence>
<dbReference type="GO" id="GO:0031470">
    <property type="term" value="C:carboxysome"/>
    <property type="evidence" value="ECO:0007669"/>
    <property type="project" value="UniProtKB-ARBA"/>
</dbReference>
<evidence type="ECO:0000256" key="2">
    <source>
        <dbReference type="ARBA" id="ARBA00007274"/>
    </source>
</evidence>
<dbReference type="EMBL" id="JADEWL010000080">
    <property type="protein sequence ID" value="MBE9214997.1"/>
    <property type="molecule type" value="Genomic_DNA"/>
</dbReference>
<dbReference type="Gene3D" id="2.160.10.10">
    <property type="entry name" value="Hexapeptide repeat proteins"/>
    <property type="match status" value="1"/>
</dbReference>
<evidence type="ECO:0000256" key="12">
    <source>
        <dbReference type="SAM" id="Coils"/>
    </source>
</evidence>
<dbReference type="NCBIfam" id="TIGR01172">
    <property type="entry name" value="cysE"/>
    <property type="match status" value="1"/>
</dbReference>
<keyword evidence="5" id="KW-0028">Amino-acid biosynthesis</keyword>
<dbReference type="InterPro" id="IPR001451">
    <property type="entry name" value="Hexapep"/>
</dbReference>
<accession>A0A8J7F4H4</accession>
<dbReference type="PANTHER" id="PTHR42811">
    <property type="entry name" value="SERINE ACETYLTRANSFERASE"/>
    <property type="match status" value="1"/>
</dbReference>
<evidence type="ECO:0000256" key="8">
    <source>
        <dbReference type="ARBA" id="ARBA00023192"/>
    </source>
</evidence>
<dbReference type="InterPro" id="IPR042122">
    <property type="entry name" value="Ser_AcTrfase_N_sf"/>
</dbReference>
<dbReference type="Gene3D" id="1.10.3130.10">
    <property type="entry name" value="serine acetyltransferase, domain 1"/>
    <property type="match status" value="1"/>
</dbReference>
<dbReference type="SUPFAM" id="SSF51161">
    <property type="entry name" value="Trimeric LpxA-like enzymes"/>
    <property type="match status" value="1"/>
</dbReference>
<keyword evidence="6 11" id="KW-0808">Transferase</keyword>
<dbReference type="GO" id="GO:0009001">
    <property type="term" value="F:serine O-acetyltransferase activity"/>
    <property type="evidence" value="ECO:0007669"/>
    <property type="project" value="UniProtKB-EC"/>
</dbReference>
<comment type="similarity">
    <text evidence="2 11">Belongs to the transferase hexapeptide repeat family.</text>
</comment>
<comment type="catalytic activity">
    <reaction evidence="10 11">
        <text>L-serine + acetyl-CoA = O-acetyl-L-serine + CoA</text>
        <dbReference type="Rhea" id="RHEA:24560"/>
        <dbReference type="ChEBI" id="CHEBI:33384"/>
        <dbReference type="ChEBI" id="CHEBI:57287"/>
        <dbReference type="ChEBI" id="CHEBI:57288"/>
        <dbReference type="ChEBI" id="CHEBI:58340"/>
        <dbReference type="EC" id="2.3.1.30"/>
    </reaction>
</comment>
<dbReference type="GO" id="GO:0005737">
    <property type="term" value="C:cytoplasm"/>
    <property type="evidence" value="ECO:0007669"/>
    <property type="project" value="InterPro"/>
</dbReference>
<comment type="caution">
    <text evidence="13">The sequence shown here is derived from an EMBL/GenBank/DDBJ whole genome shotgun (WGS) entry which is preliminary data.</text>
</comment>
<dbReference type="NCBIfam" id="NF041874">
    <property type="entry name" value="EPS_EpsC"/>
    <property type="match status" value="1"/>
</dbReference>
<keyword evidence="9 11" id="KW-0012">Acyltransferase</keyword>
<dbReference type="PIRSF" id="PIRSF000441">
    <property type="entry name" value="CysE"/>
    <property type="match status" value="1"/>
</dbReference>
<dbReference type="RefSeq" id="WP_193922961.1">
    <property type="nucleotide sequence ID" value="NZ_JADEWL010000080.1"/>
</dbReference>
<comment type="pathway">
    <text evidence="1">Amino-acid biosynthesis; L-cysteine biosynthesis; L-cysteine from L-serine: step 1/2.</text>
</comment>
<keyword evidence="8" id="KW-0198">Cysteine biosynthesis</keyword>
<feature type="coiled-coil region" evidence="12">
    <location>
        <begin position="191"/>
        <end position="218"/>
    </location>
</feature>
<evidence type="ECO:0000313" key="14">
    <source>
        <dbReference type="Proteomes" id="UP000620559"/>
    </source>
</evidence>
<dbReference type="InterPro" id="IPR053376">
    <property type="entry name" value="Serine_acetyltransferase"/>
</dbReference>
<dbReference type="AlphaFoldDB" id="A0A8J7F4H4"/>
<gene>
    <name evidence="13" type="primary">cysE</name>
    <name evidence="13" type="ORF">IQ247_20385</name>
</gene>
<keyword evidence="7" id="KW-0677">Repeat</keyword>
<evidence type="ECO:0000256" key="10">
    <source>
        <dbReference type="ARBA" id="ARBA00049486"/>
    </source>
</evidence>
<dbReference type="GO" id="GO:0043886">
    <property type="term" value="F:structural constituent of carboxysome shell"/>
    <property type="evidence" value="ECO:0007669"/>
    <property type="project" value="UniProtKB-ARBA"/>
</dbReference>